<protein>
    <submittedName>
        <fullName evidence="2">Uncharacterized protein</fullName>
    </submittedName>
</protein>
<accession>A0A3G4ZN49</accession>
<dbReference type="Pfam" id="PF12294">
    <property type="entry name" value="DUF3626"/>
    <property type="match status" value="2"/>
</dbReference>
<evidence type="ECO:0000313" key="2">
    <source>
        <dbReference type="EMBL" id="AYV76297.1"/>
    </source>
</evidence>
<dbReference type="InterPro" id="IPR022074">
    <property type="entry name" value="DUF3626"/>
</dbReference>
<keyword evidence="1" id="KW-0175">Coiled coil</keyword>
<feature type="coiled-coil region" evidence="1">
    <location>
        <begin position="25"/>
        <end position="76"/>
    </location>
</feature>
<organism evidence="2">
    <name type="scientific">Terrestrivirus sp</name>
    <dbReference type="NCBI Taxonomy" id="2487775"/>
    <lineage>
        <taxon>Viruses</taxon>
        <taxon>Varidnaviria</taxon>
        <taxon>Bamfordvirae</taxon>
        <taxon>Nucleocytoviricota</taxon>
        <taxon>Megaviricetes</taxon>
        <taxon>Imitervirales</taxon>
        <taxon>Mimiviridae</taxon>
        <taxon>Klosneuvirinae</taxon>
    </lineage>
</organism>
<name>A0A3G4ZN49_9VIRU</name>
<sequence>MYITCQICYNDINHTDYNNHESNCVKEQQKMMEEFKNNKKNHKNIDDKKINEQSMEKKIENELKKLTEKQSRAVETFKKKSRIISRNMRLLVLQRFQQNGFTEDDLDKTMKYIQTIAPLVIHVNINKSLQFLIKDTEYRNQFETKTSGGSLSATSRIDWEKNLFGSIYVDSTAHEKVKYGVVNMLNYPGGVTGAYGYGDSYFILKQSVKTRTSFVQGDSSSKQLHICSFDNCIQILYYIDDVMLTDIIKIALGNIPSSGHVYSYIEAQIHGPIVLAEDIETFVVSNKYKDQHIMGTVGEFCNKNDIKLEFY</sequence>
<evidence type="ECO:0000256" key="1">
    <source>
        <dbReference type="SAM" id="Coils"/>
    </source>
</evidence>
<gene>
    <name evidence="2" type="ORF">Terrestrivirus5_119</name>
</gene>
<dbReference type="EMBL" id="MK071983">
    <property type="protein sequence ID" value="AYV76297.1"/>
    <property type="molecule type" value="Genomic_DNA"/>
</dbReference>
<reference evidence="2" key="1">
    <citation type="submission" date="2018-10" db="EMBL/GenBank/DDBJ databases">
        <title>Hidden diversity of soil giant viruses.</title>
        <authorList>
            <person name="Schulz F."/>
            <person name="Alteio L."/>
            <person name="Goudeau D."/>
            <person name="Ryan E.M."/>
            <person name="Malmstrom R.R."/>
            <person name="Blanchard J."/>
            <person name="Woyke T."/>
        </authorList>
    </citation>
    <scope>NUCLEOTIDE SEQUENCE</scope>
    <source>
        <strain evidence="2">TEV1</strain>
    </source>
</reference>
<proteinExistence type="predicted"/>